<dbReference type="InterPro" id="IPR000868">
    <property type="entry name" value="Isochorismatase-like_dom"/>
</dbReference>
<evidence type="ECO:0000256" key="6">
    <source>
        <dbReference type="ARBA" id="ARBA00039017"/>
    </source>
</evidence>
<dbReference type="GO" id="GO:0046872">
    <property type="term" value="F:metal ion binding"/>
    <property type="evidence" value="ECO:0007669"/>
    <property type="project" value="UniProtKB-KW"/>
</dbReference>
<evidence type="ECO:0000256" key="8">
    <source>
        <dbReference type="ARBA" id="ARBA00072277"/>
    </source>
</evidence>
<evidence type="ECO:0000256" key="2">
    <source>
        <dbReference type="ARBA" id="ARBA00022642"/>
    </source>
</evidence>
<dbReference type="Proteomes" id="UP000322181">
    <property type="component" value="Unassembled WGS sequence"/>
</dbReference>
<evidence type="ECO:0000256" key="4">
    <source>
        <dbReference type="ARBA" id="ARBA00022801"/>
    </source>
</evidence>
<proteinExistence type="inferred from homology"/>
<comment type="pathway">
    <text evidence="5">Cofactor biosynthesis; nicotinate biosynthesis; nicotinate from nicotinamide: step 1/1.</text>
</comment>
<dbReference type="PANTHER" id="PTHR11080:SF2">
    <property type="entry name" value="LD05707P"/>
    <property type="match status" value="1"/>
</dbReference>
<dbReference type="GO" id="GO:0008936">
    <property type="term" value="F:nicotinamidase activity"/>
    <property type="evidence" value="ECO:0007669"/>
    <property type="project" value="UniProtKB-EC"/>
</dbReference>
<feature type="domain" description="Isochorismatase-like" evidence="9">
    <location>
        <begin position="3"/>
        <end position="205"/>
    </location>
</feature>
<evidence type="ECO:0000313" key="10">
    <source>
        <dbReference type="EMBL" id="KAA8717020.1"/>
    </source>
</evidence>
<dbReference type="InterPro" id="IPR052347">
    <property type="entry name" value="Isochorismatase_Nicotinamidase"/>
</dbReference>
<dbReference type="GO" id="GO:0019363">
    <property type="term" value="P:pyridine nucleotide biosynthetic process"/>
    <property type="evidence" value="ECO:0007669"/>
    <property type="project" value="UniProtKB-KW"/>
</dbReference>
<dbReference type="FunFam" id="3.40.50.850:FF:000006">
    <property type="entry name" value="Bifunctional pyrazinamidase/nicotinamidase"/>
    <property type="match status" value="1"/>
</dbReference>
<dbReference type="CDD" id="cd01011">
    <property type="entry name" value="nicotinamidase"/>
    <property type="match status" value="1"/>
</dbReference>
<keyword evidence="3" id="KW-0479">Metal-binding</keyword>
<comment type="similarity">
    <text evidence="1">Belongs to the isochorismatase family.</text>
</comment>
<gene>
    <name evidence="10" type="primary">pncA</name>
    <name evidence="10" type="ORF">F4V73_03875</name>
</gene>
<name>A0A5M9R8G0_9GAMM</name>
<dbReference type="PANTHER" id="PTHR11080">
    <property type="entry name" value="PYRAZINAMIDASE/NICOTINAMIDASE"/>
    <property type="match status" value="1"/>
</dbReference>
<evidence type="ECO:0000259" key="9">
    <source>
        <dbReference type="Pfam" id="PF00857"/>
    </source>
</evidence>
<organism evidence="10 11">
    <name type="scientific">Morganella psychrotolerans</name>
    <dbReference type="NCBI Taxonomy" id="368603"/>
    <lineage>
        <taxon>Bacteria</taxon>
        <taxon>Pseudomonadati</taxon>
        <taxon>Pseudomonadota</taxon>
        <taxon>Gammaproteobacteria</taxon>
        <taxon>Enterobacterales</taxon>
        <taxon>Morganellaceae</taxon>
        <taxon>Morganella</taxon>
    </lineage>
</organism>
<dbReference type="InterPro" id="IPR036380">
    <property type="entry name" value="Isochorismatase-like_sf"/>
</dbReference>
<evidence type="ECO:0000256" key="5">
    <source>
        <dbReference type="ARBA" id="ARBA00037900"/>
    </source>
</evidence>
<dbReference type="Pfam" id="PF00857">
    <property type="entry name" value="Isochorismatase"/>
    <property type="match status" value="1"/>
</dbReference>
<dbReference type="SUPFAM" id="SSF52499">
    <property type="entry name" value="Isochorismatase-like hydrolases"/>
    <property type="match status" value="1"/>
</dbReference>
<dbReference type="NCBIfam" id="NF008623">
    <property type="entry name" value="PRK11609.1"/>
    <property type="match status" value="1"/>
</dbReference>
<dbReference type="OrthoDB" id="9791276at2"/>
<keyword evidence="4 10" id="KW-0378">Hydrolase</keyword>
<evidence type="ECO:0000256" key="3">
    <source>
        <dbReference type="ARBA" id="ARBA00022723"/>
    </source>
</evidence>
<reference evidence="10 11" key="1">
    <citation type="submission" date="2019-09" db="EMBL/GenBank/DDBJ databases">
        <title>Draft genome sequence of various Type strains from the CCUG.</title>
        <authorList>
            <person name="Pineiro-Iglesias B."/>
            <person name="Tunovic T."/>
            <person name="Unosson C."/>
            <person name="Inganas E."/>
            <person name="Ohlen M."/>
            <person name="Cardew S."/>
            <person name="Jensie-Markopoulos S."/>
            <person name="Salva-Serra F."/>
            <person name="Jaen-Luchoro D."/>
            <person name="Karlsson R."/>
            <person name="Svensson-Stadler L."/>
            <person name="Chun J."/>
            <person name="Moore E."/>
        </authorList>
    </citation>
    <scope>NUCLEOTIDE SEQUENCE [LARGE SCALE GENOMIC DNA]</scope>
    <source>
        <strain evidence="10 11">CCUG 53682T</strain>
    </source>
</reference>
<evidence type="ECO:0000256" key="7">
    <source>
        <dbReference type="ARBA" id="ARBA00043224"/>
    </source>
</evidence>
<keyword evidence="2" id="KW-0662">Pyridine nucleotide biosynthesis</keyword>
<dbReference type="EC" id="3.5.1.19" evidence="6"/>
<dbReference type="RefSeq" id="WP_067362907.1">
    <property type="nucleotide sequence ID" value="NZ_BAAAFS010000001.1"/>
</dbReference>
<dbReference type="EMBL" id="VXKB01000001">
    <property type="protein sequence ID" value="KAA8717020.1"/>
    <property type="molecule type" value="Genomic_DNA"/>
</dbReference>
<accession>A0A5M9R8G0</accession>
<comment type="caution">
    <text evidence="10">The sequence shown here is derived from an EMBL/GenBank/DDBJ whole genome shotgun (WGS) entry which is preliminary data.</text>
</comment>
<dbReference type="Gene3D" id="3.40.50.850">
    <property type="entry name" value="Isochorismatase-like"/>
    <property type="match status" value="1"/>
</dbReference>
<evidence type="ECO:0000256" key="1">
    <source>
        <dbReference type="ARBA" id="ARBA00006336"/>
    </source>
</evidence>
<protein>
    <recommendedName>
        <fullName evidence="8">Nicotinamidase</fullName>
        <ecNumber evidence="6">3.5.1.19</ecNumber>
    </recommendedName>
    <alternativeName>
        <fullName evidence="7">Nicotinamide deamidase</fullName>
    </alternativeName>
</protein>
<dbReference type="AlphaFoldDB" id="A0A5M9R8G0"/>
<sequence>MNTALLLVDLQNDFCQGGSLAVQDSDSVILTANLMIKYCQQQAIPVVASRDWHPANHLSFAVNSGTVVGECGELNGQPQVWWPVHCVQHSPGADLHPDLNKQGIGHIIFKGETPQIDSYSAFYDNDHQRPTALLSLLAAQNITRLVILGIATDYCVKFTVFDALAEGFAVTVITDGCRGVNLQENDSNNALKEMEKQGAVLQTCAQFCSTKI</sequence>
<evidence type="ECO:0000313" key="11">
    <source>
        <dbReference type="Proteomes" id="UP000322181"/>
    </source>
</evidence>